<accession>A0ABW1KV17</accession>
<evidence type="ECO:0000313" key="2">
    <source>
        <dbReference type="EMBL" id="MFC6034916.1"/>
    </source>
</evidence>
<keyword evidence="3" id="KW-1185">Reference proteome</keyword>
<keyword evidence="1" id="KW-0812">Transmembrane</keyword>
<gene>
    <name evidence="2" type="ORF">ACFMB1_05135</name>
</gene>
<name>A0ABW1KV17_9PROT</name>
<dbReference type="EMBL" id="JBHPON010000001">
    <property type="protein sequence ID" value="MFC6034916.1"/>
    <property type="molecule type" value="Genomic_DNA"/>
</dbReference>
<keyword evidence="1" id="KW-0472">Membrane</keyword>
<protein>
    <submittedName>
        <fullName evidence="2">Uncharacterized protein</fullName>
    </submittedName>
</protein>
<dbReference type="RefSeq" id="WP_379879749.1">
    <property type="nucleotide sequence ID" value="NZ_JBHPON010000001.1"/>
</dbReference>
<reference evidence="2 3" key="1">
    <citation type="submission" date="2024-09" db="EMBL/GenBank/DDBJ databases">
        <authorList>
            <person name="Zhang Z.-H."/>
        </authorList>
    </citation>
    <scope>NUCLEOTIDE SEQUENCE [LARGE SCALE GENOMIC DNA]</scope>
    <source>
        <strain evidence="2 3">HHTR114</strain>
    </source>
</reference>
<feature type="transmembrane region" description="Helical" evidence="1">
    <location>
        <begin position="52"/>
        <end position="73"/>
    </location>
</feature>
<evidence type="ECO:0000313" key="3">
    <source>
        <dbReference type="Proteomes" id="UP001596116"/>
    </source>
</evidence>
<keyword evidence="1" id="KW-1133">Transmembrane helix</keyword>
<comment type="caution">
    <text evidence="2">The sequence shown here is derived from an EMBL/GenBank/DDBJ whole genome shotgun (WGS) entry which is preliminary data.</text>
</comment>
<feature type="transmembrane region" description="Helical" evidence="1">
    <location>
        <begin position="9"/>
        <end position="32"/>
    </location>
</feature>
<sequence>MCFAPDSQFFWIISGLLVLVSLLCLLTLRQLFRQALGARSPIGLVQVLLDHVPALIVNGIWLFIVVTVAGACFY</sequence>
<evidence type="ECO:0000256" key="1">
    <source>
        <dbReference type="SAM" id="Phobius"/>
    </source>
</evidence>
<proteinExistence type="predicted"/>
<organism evidence="2 3">
    <name type="scientific">Hyphococcus aureus</name>
    <dbReference type="NCBI Taxonomy" id="2666033"/>
    <lineage>
        <taxon>Bacteria</taxon>
        <taxon>Pseudomonadati</taxon>
        <taxon>Pseudomonadota</taxon>
        <taxon>Alphaproteobacteria</taxon>
        <taxon>Parvularculales</taxon>
        <taxon>Parvularculaceae</taxon>
        <taxon>Hyphococcus</taxon>
    </lineage>
</organism>
<dbReference type="Proteomes" id="UP001596116">
    <property type="component" value="Unassembled WGS sequence"/>
</dbReference>